<proteinExistence type="predicted"/>
<protein>
    <submittedName>
        <fullName evidence="1">Uncharacterized protein</fullName>
    </submittedName>
</protein>
<dbReference type="EMBL" id="BART01025883">
    <property type="protein sequence ID" value="GAG90951.1"/>
    <property type="molecule type" value="Genomic_DNA"/>
</dbReference>
<evidence type="ECO:0000313" key="1">
    <source>
        <dbReference type="EMBL" id="GAG90951.1"/>
    </source>
</evidence>
<gene>
    <name evidence="1" type="ORF">S01H4_46336</name>
</gene>
<dbReference type="AlphaFoldDB" id="X1D3A1"/>
<name>X1D3A1_9ZZZZ</name>
<organism evidence="1">
    <name type="scientific">marine sediment metagenome</name>
    <dbReference type="NCBI Taxonomy" id="412755"/>
    <lineage>
        <taxon>unclassified sequences</taxon>
        <taxon>metagenomes</taxon>
        <taxon>ecological metagenomes</taxon>
    </lineage>
</organism>
<sequence length="259" mass="29288">KVSWNSIRNEFMVVWQEKTTAGLLSKIGFKRIAANGSFPGSGYVRQVGFPGNPDITYNVATDQYLAVWSEVTPAHYINIYGARLNYLGDIQTQIFPISQQDDEQQFSSVTTNSQDLFMVTWQHNDIYSWGRDWDIYGKFLDVNGNQVGNQVWIAASFDDETHPDVAANGLSDQYLVVNQRNTSNGESIEARLYNGNGDQLNYVEISPGGFGDNHYPAVGTHLSGYFVTYQWQSWEPLSINDLYGRIWSPHGVFLPSVFR</sequence>
<reference evidence="1" key="1">
    <citation type="journal article" date="2014" name="Front. Microbiol.">
        <title>High frequency of phylogenetically diverse reductive dehalogenase-homologous genes in deep subseafloor sedimentary metagenomes.</title>
        <authorList>
            <person name="Kawai M."/>
            <person name="Futagami T."/>
            <person name="Toyoda A."/>
            <person name="Takaki Y."/>
            <person name="Nishi S."/>
            <person name="Hori S."/>
            <person name="Arai W."/>
            <person name="Tsubouchi T."/>
            <person name="Morono Y."/>
            <person name="Uchiyama I."/>
            <person name="Ito T."/>
            <person name="Fujiyama A."/>
            <person name="Inagaki F."/>
            <person name="Takami H."/>
        </authorList>
    </citation>
    <scope>NUCLEOTIDE SEQUENCE</scope>
    <source>
        <strain evidence="1">Expedition CK06-06</strain>
    </source>
</reference>
<accession>X1D3A1</accession>
<comment type="caution">
    <text evidence="1">The sequence shown here is derived from an EMBL/GenBank/DDBJ whole genome shotgun (WGS) entry which is preliminary data.</text>
</comment>
<feature type="non-terminal residue" evidence="1">
    <location>
        <position position="1"/>
    </location>
</feature>